<feature type="region of interest" description="Disordered" evidence="5">
    <location>
        <begin position="78"/>
        <end position="114"/>
    </location>
</feature>
<dbReference type="GO" id="GO:0003924">
    <property type="term" value="F:GTPase activity"/>
    <property type="evidence" value="ECO:0007669"/>
    <property type="project" value="InterPro"/>
</dbReference>
<dbReference type="STRING" id="407821.A0A087ULP8"/>
<evidence type="ECO:0000256" key="3">
    <source>
        <dbReference type="ARBA" id="ARBA00022801"/>
    </source>
</evidence>
<evidence type="ECO:0000256" key="1">
    <source>
        <dbReference type="ARBA" id="ARBA00022490"/>
    </source>
</evidence>
<evidence type="ECO:0000313" key="7">
    <source>
        <dbReference type="Proteomes" id="UP000054359"/>
    </source>
</evidence>
<feature type="compositionally biased region" description="Basic residues" evidence="5">
    <location>
        <begin position="91"/>
        <end position="114"/>
    </location>
</feature>
<keyword evidence="4" id="KW-0342">GTP-binding</keyword>
<protein>
    <submittedName>
        <fullName evidence="6">Large subunit GTPase 1-like protein</fullName>
    </submittedName>
</protein>
<keyword evidence="3" id="KW-0378">Hydrolase</keyword>
<dbReference type="AlphaFoldDB" id="A0A087ULP8"/>
<dbReference type="GO" id="GO:0005829">
    <property type="term" value="C:cytosol"/>
    <property type="evidence" value="ECO:0007669"/>
    <property type="project" value="TreeGrafter"/>
</dbReference>
<dbReference type="OrthoDB" id="61815at2759"/>
<evidence type="ECO:0000256" key="2">
    <source>
        <dbReference type="ARBA" id="ARBA00022741"/>
    </source>
</evidence>
<feature type="compositionally biased region" description="Basic and acidic residues" evidence="5">
    <location>
        <begin position="78"/>
        <end position="90"/>
    </location>
</feature>
<name>A0A087ULP8_STEMI</name>
<evidence type="ECO:0000313" key="6">
    <source>
        <dbReference type="EMBL" id="KFM78287.1"/>
    </source>
</evidence>
<dbReference type="InterPro" id="IPR043358">
    <property type="entry name" value="GNL1-like"/>
</dbReference>
<accession>A0A087ULP8</accession>
<dbReference type="PANTHER" id="PTHR45709">
    <property type="entry name" value="LARGE SUBUNIT GTPASE 1 HOMOLOG-RELATED"/>
    <property type="match status" value="1"/>
</dbReference>
<gene>
    <name evidence="6" type="ORF">X975_20743</name>
</gene>
<evidence type="ECO:0000256" key="4">
    <source>
        <dbReference type="ARBA" id="ARBA00023134"/>
    </source>
</evidence>
<evidence type="ECO:0000256" key="5">
    <source>
        <dbReference type="SAM" id="MobiDB-lite"/>
    </source>
</evidence>
<dbReference type="PANTHER" id="PTHR45709:SF2">
    <property type="entry name" value="LARGE SUBUNIT GTPASE 1 HOMOLOG"/>
    <property type="match status" value="1"/>
</dbReference>
<sequence>MTQRGLPNNALSARHILKDFIDGKILYCYAPPGMKQEGYHKFPDVRPGKSVQNTIKERNCFSEEERIFFSKQSEVHFKGKKHEMQLDSKGRPSKHHNNKNKHQKLKKKHKDPMY</sequence>
<dbReference type="GO" id="GO:0000054">
    <property type="term" value="P:ribosomal subunit export from nucleus"/>
    <property type="evidence" value="ECO:0007669"/>
    <property type="project" value="TreeGrafter"/>
</dbReference>
<organism evidence="6 7">
    <name type="scientific">Stegodyphus mimosarum</name>
    <name type="common">African social velvet spider</name>
    <dbReference type="NCBI Taxonomy" id="407821"/>
    <lineage>
        <taxon>Eukaryota</taxon>
        <taxon>Metazoa</taxon>
        <taxon>Ecdysozoa</taxon>
        <taxon>Arthropoda</taxon>
        <taxon>Chelicerata</taxon>
        <taxon>Arachnida</taxon>
        <taxon>Araneae</taxon>
        <taxon>Araneomorphae</taxon>
        <taxon>Entelegynae</taxon>
        <taxon>Eresoidea</taxon>
        <taxon>Eresidae</taxon>
        <taxon>Stegodyphus</taxon>
    </lineage>
</organism>
<dbReference type="Proteomes" id="UP000054359">
    <property type="component" value="Unassembled WGS sequence"/>
</dbReference>
<keyword evidence="1" id="KW-0963">Cytoplasm</keyword>
<keyword evidence="2" id="KW-0547">Nucleotide-binding</keyword>
<reference evidence="6 7" key="1">
    <citation type="submission" date="2013-11" db="EMBL/GenBank/DDBJ databases">
        <title>Genome sequencing of Stegodyphus mimosarum.</title>
        <authorList>
            <person name="Bechsgaard J."/>
        </authorList>
    </citation>
    <scope>NUCLEOTIDE SEQUENCE [LARGE SCALE GENOMIC DNA]</scope>
</reference>
<feature type="non-terminal residue" evidence="6">
    <location>
        <position position="114"/>
    </location>
</feature>
<dbReference type="GO" id="GO:0005525">
    <property type="term" value="F:GTP binding"/>
    <property type="evidence" value="ECO:0007669"/>
    <property type="project" value="UniProtKB-KW"/>
</dbReference>
<keyword evidence="7" id="KW-1185">Reference proteome</keyword>
<dbReference type="EMBL" id="KK120441">
    <property type="protein sequence ID" value="KFM78287.1"/>
    <property type="molecule type" value="Genomic_DNA"/>
</dbReference>
<proteinExistence type="predicted"/>